<dbReference type="STRING" id="1121322.SAMN02745136_03810"/>
<gene>
    <name evidence="2" type="ORF">SAMN02745136_03810</name>
</gene>
<organism evidence="2 3">
    <name type="scientific">Anaerocolumna jejuensis DSM 15929</name>
    <dbReference type="NCBI Taxonomy" id="1121322"/>
    <lineage>
        <taxon>Bacteria</taxon>
        <taxon>Bacillati</taxon>
        <taxon>Bacillota</taxon>
        <taxon>Clostridia</taxon>
        <taxon>Lachnospirales</taxon>
        <taxon>Lachnospiraceae</taxon>
        <taxon>Anaerocolumna</taxon>
    </lineage>
</organism>
<dbReference type="Pfam" id="PF00753">
    <property type="entry name" value="Lactamase_B"/>
    <property type="match status" value="2"/>
</dbReference>
<protein>
    <submittedName>
        <fullName evidence="2">Glyoxylase, beta-lactamase superfamily II</fullName>
    </submittedName>
</protein>
<evidence type="ECO:0000313" key="3">
    <source>
        <dbReference type="Proteomes" id="UP000184386"/>
    </source>
</evidence>
<dbReference type="PANTHER" id="PTHR42951:SF22">
    <property type="entry name" value="METALLO BETA-LACTAMASE SUPERFAMILY LIPOPROTEIN"/>
    <property type="match status" value="1"/>
</dbReference>
<evidence type="ECO:0000313" key="2">
    <source>
        <dbReference type="EMBL" id="SHK98738.1"/>
    </source>
</evidence>
<dbReference type="EMBL" id="FRAC01000021">
    <property type="protein sequence ID" value="SHK98738.1"/>
    <property type="molecule type" value="Genomic_DNA"/>
</dbReference>
<dbReference type="Proteomes" id="UP000184386">
    <property type="component" value="Unassembled WGS sequence"/>
</dbReference>
<dbReference type="InterPro" id="IPR001279">
    <property type="entry name" value="Metallo-B-lactamas"/>
</dbReference>
<dbReference type="InterPro" id="IPR050855">
    <property type="entry name" value="NDM-1-like"/>
</dbReference>
<keyword evidence="3" id="KW-1185">Reference proteome</keyword>
<dbReference type="SUPFAM" id="SSF56281">
    <property type="entry name" value="Metallo-hydrolase/oxidoreductase"/>
    <property type="match status" value="1"/>
</dbReference>
<accession>A0A1M6WYE2</accession>
<dbReference type="AlphaFoldDB" id="A0A1M6WYE2"/>
<evidence type="ECO:0000259" key="1">
    <source>
        <dbReference type="SMART" id="SM00849"/>
    </source>
</evidence>
<dbReference type="InterPro" id="IPR036866">
    <property type="entry name" value="RibonucZ/Hydroxyglut_hydro"/>
</dbReference>
<feature type="domain" description="Metallo-beta-lactamase" evidence="1">
    <location>
        <begin position="55"/>
        <end position="249"/>
    </location>
</feature>
<dbReference type="PANTHER" id="PTHR42951">
    <property type="entry name" value="METALLO-BETA-LACTAMASE DOMAIN-CONTAINING"/>
    <property type="match status" value="1"/>
</dbReference>
<name>A0A1M6WYE2_9FIRM</name>
<dbReference type="Gene3D" id="3.60.15.10">
    <property type="entry name" value="Ribonuclease Z/Hydroxyacylglutathione hydrolase-like"/>
    <property type="match status" value="1"/>
</dbReference>
<proteinExistence type="predicted"/>
<dbReference type="SMART" id="SM00849">
    <property type="entry name" value="Lactamase_B"/>
    <property type="match status" value="1"/>
</dbReference>
<sequence length="317" mass="35557">MNVKEYLARLKTDIIHLFRLGKIRLELIVNNMEPNYFFSSELIENGIIRITGAGNELMYLIAGSKMAALIDTGTGAGNIREYAESLTKLPIVVILTHSHIDHSAGAFFFDDVYLNERDAKLLDLEFKEEECKLMHQGIKDFVAGANEELAMHLNETDMVRPYHKNFLPLSEGDKFDLGGLTLEILECPGHTAGSVMVLIKEKRAIIFGDSCNPLVWLFLPESTGVAEYKGSLLRIKARGTEYDKVYLSHSPKDAAKEILDEVIHVCDLILDGQSDEIPYSIPFFVPGMNDGYIAKKVKSENNNLREDGKIGNIVYKK</sequence>
<reference evidence="2 3" key="1">
    <citation type="submission" date="2016-11" db="EMBL/GenBank/DDBJ databases">
        <authorList>
            <person name="Jaros S."/>
            <person name="Januszkiewicz K."/>
            <person name="Wedrychowicz H."/>
        </authorList>
    </citation>
    <scope>NUCLEOTIDE SEQUENCE [LARGE SCALE GENOMIC DNA]</scope>
    <source>
        <strain evidence="2 3">DSM 15929</strain>
    </source>
</reference>